<dbReference type="EMBL" id="BAAANK010000001">
    <property type="protein sequence ID" value="GAA1824686.1"/>
    <property type="molecule type" value="Genomic_DNA"/>
</dbReference>
<dbReference type="InterPro" id="IPR032710">
    <property type="entry name" value="NTF2-like_dom_sf"/>
</dbReference>
<dbReference type="InterPro" id="IPR052704">
    <property type="entry name" value="ECF_Sigma-70_Domain"/>
</dbReference>
<sequence length="121" mass="13271">MPQADLPARLRAALHHGDELALASVLHHDVSLVADSGDDSGGELRGRARVIRAFHELQRRHPDASFRTAHVNGQPGLTFRRRTGQVVAVLGVDGRTAIVRLWLCTAPPKLAGWNRHRPEAD</sequence>
<evidence type="ECO:0000313" key="2">
    <source>
        <dbReference type="Proteomes" id="UP001501746"/>
    </source>
</evidence>
<dbReference type="PANTHER" id="PTHR30173">
    <property type="entry name" value="SIGMA 19 FACTOR"/>
    <property type="match status" value="1"/>
</dbReference>
<protein>
    <recommendedName>
        <fullName evidence="3">SnoaL-like domain-containing protein</fullName>
    </recommendedName>
</protein>
<dbReference type="RefSeq" id="WP_157425950.1">
    <property type="nucleotide sequence ID" value="NZ_BAAANK010000001.1"/>
</dbReference>
<dbReference type="Gene3D" id="3.10.450.50">
    <property type="match status" value="1"/>
</dbReference>
<accession>A0ABN2MF85</accession>
<name>A0ABN2MF85_9MICO</name>
<dbReference type="SUPFAM" id="SSF54427">
    <property type="entry name" value="NTF2-like"/>
    <property type="match status" value="1"/>
</dbReference>
<keyword evidence="2" id="KW-1185">Reference proteome</keyword>
<proteinExistence type="predicted"/>
<evidence type="ECO:0008006" key="3">
    <source>
        <dbReference type="Google" id="ProtNLM"/>
    </source>
</evidence>
<reference evidence="1 2" key="1">
    <citation type="journal article" date="2019" name="Int. J. Syst. Evol. Microbiol.">
        <title>The Global Catalogue of Microorganisms (GCM) 10K type strain sequencing project: providing services to taxonomists for standard genome sequencing and annotation.</title>
        <authorList>
            <consortium name="The Broad Institute Genomics Platform"/>
            <consortium name="The Broad Institute Genome Sequencing Center for Infectious Disease"/>
            <person name="Wu L."/>
            <person name="Ma J."/>
        </authorList>
    </citation>
    <scope>NUCLEOTIDE SEQUENCE [LARGE SCALE GENOMIC DNA]</scope>
    <source>
        <strain evidence="1 2">JCM 14323</strain>
    </source>
</reference>
<gene>
    <name evidence="1" type="ORF">GCM10009750_04470</name>
</gene>
<evidence type="ECO:0000313" key="1">
    <source>
        <dbReference type="EMBL" id="GAA1824686.1"/>
    </source>
</evidence>
<organism evidence="1 2">
    <name type="scientific">Agromyces salentinus</name>
    <dbReference type="NCBI Taxonomy" id="269421"/>
    <lineage>
        <taxon>Bacteria</taxon>
        <taxon>Bacillati</taxon>
        <taxon>Actinomycetota</taxon>
        <taxon>Actinomycetes</taxon>
        <taxon>Micrococcales</taxon>
        <taxon>Microbacteriaceae</taxon>
        <taxon>Agromyces</taxon>
    </lineage>
</organism>
<dbReference type="PANTHER" id="PTHR30173:SF43">
    <property type="entry name" value="ECF RNA POLYMERASE SIGMA FACTOR SIGI-RELATED"/>
    <property type="match status" value="1"/>
</dbReference>
<dbReference type="Proteomes" id="UP001501746">
    <property type="component" value="Unassembled WGS sequence"/>
</dbReference>
<comment type="caution">
    <text evidence="1">The sequence shown here is derived from an EMBL/GenBank/DDBJ whole genome shotgun (WGS) entry which is preliminary data.</text>
</comment>